<feature type="chain" id="PRO_5024331126" description="Type IV secretion system putative lipoprotein virB7" evidence="4">
    <location>
        <begin position="26"/>
        <end position="292"/>
    </location>
</feature>
<gene>
    <name evidence="5" type="ORF">FIM25_01235</name>
</gene>
<reference evidence="5 6" key="1">
    <citation type="submission" date="2019-06" db="EMBL/GenBank/DDBJ databases">
        <title>Desulfobotulus mexicanus sp. nov., a novel sulfate-reducing bacterium isolated from the sediment of an alkaline crater lake in Mexico.</title>
        <authorList>
            <person name="Hirschler-Rea A."/>
        </authorList>
    </citation>
    <scope>NUCLEOTIDE SEQUENCE [LARGE SCALE GENOMIC DNA]</scope>
    <source>
        <strain evidence="5 6">PAR22N</strain>
    </source>
</reference>
<comment type="caution">
    <text evidence="5">The sequence shown here is derived from an EMBL/GenBank/DDBJ whole genome shotgun (WGS) entry which is preliminary data.</text>
</comment>
<protein>
    <recommendedName>
        <fullName evidence="1">Type IV secretion system putative lipoprotein virB7</fullName>
    </recommendedName>
</protein>
<evidence type="ECO:0000256" key="1">
    <source>
        <dbReference type="ARBA" id="ARBA00017922"/>
    </source>
</evidence>
<keyword evidence="2 4" id="KW-0732">Signal</keyword>
<dbReference type="EMBL" id="VDMB01000001">
    <property type="protein sequence ID" value="TYT76205.1"/>
    <property type="molecule type" value="Genomic_DNA"/>
</dbReference>
<evidence type="ECO:0000256" key="2">
    <source>
        <dbReference type="ARBA" id="ARBA00022729"/>
    </source>
</evidence>
<name>A0A5Q4VEY0_9BACT</name>
<proteinExistence type="predicted"/>
<feature type="compositionally biased region" description="Pro residues" evidence="3">
    <location>
        <begin position="31"/>
        <end position="40"/>
    </location>
</feature>
<accession>A0A5Q4VEY0</accession>
<dbReference type="AlphaFoldDB" id="A0A5Q4VEY0"/>
<evidence type="ECO:0000256" key="4">
    <source>
        <dbReference type="SAM" id="SignalP"/>
    </source>
</evidence>
<evidence type="ECO:0000313" key="6">
    <source>
        <dbReference type="Proteomes" id="UP000321899"/>
    </source>
</evidence>
<feature type="signal peptide" evidence="4">
    <location>
        <begin position="1"/>
        <end position="25"/>
    </location>
</feature>
<evidence type="ECO:0000313" key="5">
    <source>
        <dbReference type="EMBL" id="TYT76205.1"/>
    </source>
</evidence>
<dbReference type="Proteomes" id="UP000321899">
    <property type="component" value="Unassembled WGS sequence"/>
</dbReference>
<feature type="region of interest" description="Disordered" evidence="3">
    <location>
        <begin position="21"/>
        <end position="47"/>
    </location>
</feature>
<dbReference type="PROSITE" id="PS51257">
    <property type="entry name" value="PROKAR_LIPOPROTEIN"/>
    <property type="match status" value="1"/>
</dbReference>
<organism evidence="5 6">
    <name type="scientific">Desulfobotulus mexicanus</name>
    <dbReference type="NCBI Taxonomy" id="2586642"/>
    <lineage>
        <taxon>Bacteria</taxon>
        <taxon>Pseudomonadati</taxon>
        <taxon>Thermodesulfobacteriota</taxon>
        <taxon>Desulfobacteria</taxon>
        <taxon>Desulfobacterales</taxon>
        <taxon>Desulfobacteraceae</taxon>
        <taxon>Desulfobotulus</taxon>
    </lineage>
</organism>
<dbReference type="Pfam" id="PF08139">
    <property type="entry name" value="LPAM_1"/>
    <property type="match status" value="1"/>
</dbReference>
<dbReference type="RefSeq" id="WP_139445336.1">
    <property type="nucleotide sequence ID" value="NZ_VDMB01000001.1"/>
</dbReference>
<dbReference type="InterPro" id="IPR012640">
    <property type="entry name" value="Membr_lipoprot_lipid_attach_CS"/>
</dbReference>
<evidence type="ECO:0000256" key="3">
    <source>
        <dbReference type="SAM" id="MobiDB-lite"/>
    </source>
</evidence>
<sequence length="292" mass="32658">MKRFLIFLFLALFVVAGCNSSSSSSNENPTKPDPTNPVTPDPGGVDDTGGIMPGICGKMFMTPSTFRNAAFAGAPSGYSFSDEESECTDYGGTYEIRFASGQQFVMMELESLWGGRTPTWSPGAERFKLDGMDAEYMEMSTGSINLGYLAIHLPYIEASLLISSTGIRNRADLETVARNTGLLNKRVPDIKDSDWPVEIIPSYRLKGMVYEITRDDNPAESPEHRIRFNISTMMNPELNESYNRVKTFAVDEGGFLRFPDSTILNLPFEDEDLYKGGHKNFDWPVQFEYFIK</sequence>
<keyword evidence="6" id="KW-1185">Reference proteome</keyword>